<dbReference type="InterPro" id="IPR043197">
    <property type="entry name" value="Plakin"/>
</dbReference>
<accession>A0ABN7RRG6</accession>
<feature type="signal peptide" evidence="4">
    <location>
        <begin position="1"/>
        <end position="21"/>
    </location>
</feature>
<evidence type="ECO:0000256" key="1">
    <source>
        <dbReference type="ARBA" id="ARBA00022553"/>
    </source>
</evidence>
<evidence type="ECO:0000256" key="2">
    <source>
        <dbReference type="ARBA" id="ARBA00022737"/>
    </source>
</evidence>
<reference evidence="5 6" key="1">
    <citation type="submission" date="2021-04" db="EMBL/GenBank/DDBJ databases">
        <authorList>
            <person name="Bliznina A."/>
        </authorList>
    </citation>
    <scope>NUCLEOTIDE SEQUENCE [LARGE SCALE GENOMIC DNA]</scope>
</reference>
<proteinExistence type="predicted"/>
<keyword evidence="2" id="KW-0677">Repeat</keyword>
<dbReference type="InterPro" id="IPR035915">
    <property type="entry name" value="Plakin_repeat_sf"/>
</dbReference>
<gene>
    <name evidence="5" type="ORF">OKIOD_LOCUS1458</name>
</gene>
<dbReference type="Gene3D" id="3.90.1290.10">
    <property type="entry name" value="Plakin repeat"/>
    <property type="match status" value="3"/>
</dbReference>
<keyword evidence="1" id="KW-0597">Phosphoprotein</keyword>
<protein>
    <submittedName>
        <fullName evidence="5">Oidioi.mRNA.OKI2018_I69.PAR.g9900.t1.cds</fullName>
    </submittedName>
</protein>
<dbReference type="InterPro" id="IPR001101">
    <property type="entry name" value="Plectin_repeat"/>
</dbReference>
<keyword evidence="4" id="KW-0732">Signal</keyword>
<evidence type="ECO:0000256" key="3">
    <source>
        <dbReference type="SAM" id="MobiDB-lite"/>
    </source>
</evidence>
<sequence length="734" mass="81932">MLMIRKLWLIISLKYVGLKEARDGKFISEEEYFQLTSRAIASGIFAQFNDDFTSATLIPPKDFPGFVDDSRFEIYINSTIGFPPNKKSLNSMLSLSKLSPSQALKIFEAQWLTGGIIDPKTGVKLCLKNAIEDQIIHLLPFFELSKLQPFLDGYEPLSKLQELTKQFTHGNPLPIVGYWKQDTGERISIKQAAKEKIVTPGLARALLEAQAANGAFLDPHDPQNLMDVDQAVEKGFLSEVNKAALSRAMIIAHGDDQTLIDHIKSSKKTQNPHLERLVRLQMACGGLIHPELNFRVPFNHLSDYFDEKVINYVKYCLEDRDSYGYTDVNTKENMPYSALLRRGILKDGANVLVYDPEVANAEPEMMSKEEIMTLLTSDIEKKFSLSDLADANLLPQKIVDEIENGKIPKYSFEQSVLNPIKIALRKYGRPLVGVKLDQERLRWPEALKQGEVSNLVLKDMVNSQIACAPGSVEVDRFPANMQNGFNRTSRIINGAEVDEDDNQISLLQALEKKQMREADALKLIDAQLATGGIIDHRVPFRLNFDSVKAKKLLENPDVWDKKIKRAIKNGLFKDLTVEGQRKCSYSLLLENASSDEEGDLFLRLPSKNSQPQPIRPSSSANSSLRSSLATPTPDSPLRVADLSNSTGKSTVDGMTPGKPRRQRKTQEAAAPILTSSLENSFGDNKDNSSRPIAGHRLFVEDSDGNQVRLSDAVKDGIITEEEANELIKNSSSKD</sequence>
<dbReference type="Pfam" id="PF00681">
    <property type="entry name" value="Plectin"/>
    <property type="match status" value="1"/>
</dbReference>
<feature type="compositionally biased region" description="Low complexity" evidence="3">
    <location>
        <begin position="617"/>
        <end position="629"/>
    </location>
</feature>
<organism evidence="5 6">
    <name type="scientific">Oikopleura dioica</name>
    <name type="common">Tunicate</name>
    <dbReference type="NCBI Taxonomy" id="34765"/>
    <lineage>
        <taxon>Eukaryota</taxon>
        <taxon>Metazoa</taxon>
        <taxon>Chordata</taxon>
        <taxon>Tunicata</taxon>
        <taxon>Appendicularia</taxon>
        <taxon>Copelata</taxon>
        <taxon>Oikopleuridae</taxon>
        <taxon>Oikopleura</taxon>
    </lineage>
</organism>
<evidence type="ECO:0000313" key="5">
    <source>
        <dbReference type="EMBL" id="CAG5081530.1"/>
    </source>
</evidence>
<keyword evidence="6" id="KW-1185">Reference proteome</keyword>
<dbReference type="Proteomes" id="UP001158576">
    <property type="component" value="Chromosome PAR"/>
</dbReference>
<dbReference type="SUPFAM" id="SSF75399">
    <property type="entry name" value="Plakin repeat"/>
    <property type="match status" value="3"/>
</dbReference>
<dbReference type="PANTHER" id="PTHR23169:SF21">
    <property type="entry name" value="EPIPLAKIN"/>
    <property type="match status" value="1"/>
</dbReference>
<dbReference type="PANTHER" id="PTHR23169">
    <property type="entry name" value="ENVOPLAKIN"/>
    <property type="match status" value="1"/>
</dbReference>
<feature type="region of interest" description="Disordered" evidence="3">
    <location>
        <begin position="603"/>
        <end position="699"/>
    </location>
</feature>
<dbReference type="SMART" id="SM00250">
    <property type="entry name" value="PLEC"/>
    <property type="match status" value="4"/>
</dbReference>
<dbReference type="EMBL" id="OU015568">
    <property type="protein sequence ID" value="CAG5081530.1"/>
    <property type="molecule type" value="Genomic_DNA"/>
</dbReference>
<evidence type="ECO:0000313" key="6">
    <source>
        <dbReference type="Proteomes" id="UP001158576"/>
    </source>
</evidence>
<evidence type="ECO:0000256" key="4">
    <source>
        <dbReference type="SAM" id="SignalP"/>
    </source>
</evidence>
<feature type="compositionally biased region" description="Polar residues" evidence="3">
    <location>
        <begin position="673"/>
        <end position="682"/>
    </location>
</feature>
<feature type="compositionally biased region" description="Polar residues" evidence="3">
    <location>
        <begin position="606"/>
        <end position="616"/>
    </location>
</feature>
<name>A0ABN7RRG6_OIKDI</name>
<feature type="chain" id="PRO_5045162429" evidence="4">
    <location>
        <begin position="22"/>
        <end position="734"/>
    </location>
</feature>